<evidence type="ECO:0000313" key="2">
    <source>
        <dbReference type="Proteomes" id="UP000646667"/>
    </source>
</evidence>
<dbReference type="EMBL" id="MN988534">
    <property type="protein sequence ID" value="QIG73796.1"/>
    <property type="molecule type" value="Genomic_DNA"/>
</dbReference>
<sequence>MKIARTITRYTDYVEEFSLGLNLIDSEISAVISCPLKDEIKRLADVVMLDAEVGKIRVSVKNEQLQEFDFEDVYIILMTTRNSAVFNPLNLWLSVQRLP</sequence>
<evidence type="ECO:0000313" key="1">
    <source>
        <dbReference type="EMBL" id="QIG73796.1"/>
    </source>
</evidence>
<proteinExistence type="predicted"/>
<reference evidence="1 2" key="1">
    <citation type="submission" date="2020-01" db="EMBL/GenBank/DDBJ databases">
        <title>Patterns of diversity and host range of bacteriophage communities associated with bean-nodulatin bacteria.</title>
        <authorList>
            <person name="Vann Cauwenberghe J."/>
            <person name="Santamaria R.I."/>
            <person name="Bustos P."/>
            <person name="Juarez S."/>
            <person name="Gonzalez V."/>
        </authorList>
    </citation>
    <scope>NUCLEOTIDE SEQUENCE [LARGE SCALE GENOMIC DNA]</scope>
    <source>
        <strain evidence="2">RHph</strain>
    </source>
</reference>
<protein>
    <submittedName>
        <fullName evidence="1">Uncharacterized protein</fullName>
    </submittedName>
</protein>
<keyword evidence="2" id="KW-1185">Reference proteome</keyword>
<accession>A0A7S5R9W5</accession>
<name>A0A7S5R9W5_9CAUD</name>
<organism evidence="1 2">
    <name type="scientific">Rhizobium phage RHph_N34</name>
    <dbReference type="NCBI Taxonomy" id="2509586"/>
    <lineage>
        <taxon>Viruses</taxon>
        <taxon>Duplodnaviria</taxon>
        <taxon>Heunggongvirae</taxon>
        <taxon>Uroviricota</taxon>
        <taxon>Caudoviricetes</taxon>
        <taxon>Pootjesviridae</taxon>
        <taxon>Staniewskivirinae</taxon>
        <taxon>Trinifflemingvirus</taxon>
        <taxon>Trinifflemingvirus N34</taxon>
    </lineage>
</organism>
<dbReference type="Proteomes" id="UP000646667">
    <property type="component" value="Segment"/>
</dbReference>
<gene>
    <name evidence="1" type="ORF">EVC06_021</name>
</gene>